<name>A0A8S1NEU2_PARPR</name>
<dbReference type="GO" id="GO:0005743">
    <property type="term" value="C:mitochondrial inner membrane"/>
    <property type="evidence" value="ECO:0007669"/>
    <property type="project" value="UniProtKB-SubCell"/>
</dbReference>
<keyword evidence="7" id="KW-0496">Mitochondrion</keyword>
<evidence type="ECO:0000256" key="3">
    <source>
        <dbReference type="ARBA" id="ARBA00022448"/>
    </source>
</evidence>
<evidence type="ECO:0000256" key="4">
    <source>
        <dbReference type="ARBA" id="ARBA00022737"/>
    </source>
</evidence>
<comment type="caution">
    <text evidence="11">The sequence shown here is derived from an EMBL/GenBank/DDBJ whole genome shotgun (WGS) entry which is preliminary data.</text>
</comment>
<keyword evidence="4" id="KW-0677">Repeat</keyword>
<evidence type="ECO:0000256" key="2">
    <source>
        <dbReference type="ARBA" id="ARBA00006375"/>
    </source>
</evidence>
<evidence type="ECO:0000256" key="1">
    <source>
        <dbReference type="ARBA" id="ARBA00004448"/>
    </source>
</evidence>
<keyword evidence="8 9" id="KW-0812">Transmembrane</keyword>
<dbReference type="Proteomes" id="UP000688137">
    <property type="component" value="Unassembled WGS sequence"/>
</dbReference>
<evidence type="ECO:0000256" key="8">
    <source>
        <dbReference type="PROSITE-ProRule" id="PRU00282"/>
    </source>
</evidence>
<evidence type="ECO:0000313" key="11">
    <source>
        <dbReference type="EMBL" id="CAD8091120.1"/>
    </source>
</evidence>
<comment type="function">
    <text evidence="10">Catalyzes the exchange of ADP and ATP across the membrane.</text>
</comment>
<comment type="similarity">
    <text evidence="2 9">Belongs to the mitochondrial carrier (TC 2.A.29) family.</text>
</comment>
<dbReference type="GO" id="GO:0005471">
    <property type="term" value="F:ATP:ADP antiporter activity"/>
    <property type="evidence" value="ECO:0007669"/>
    <property type="project" value="UniProtKB-UniRule"/>
</dbReference>
<dbReference type="OMA" id="EGITPYN"/>
<dbReference type="GO" id="GO:1990544">
    <property type="term" value="P:mitochondrial ATP transmembrane transport"/>
    <property type="evidence" value="ECO:0007669"/>
    <property type="project" value="InterPro"/>
</dbReference>
<dbReference type="PROSITE" id="PS50920">
    <property type="entry name" value="SOLCAR"/>
    <property type="match status" value="2"/>
</dbReference>
<dbReference type="AlphaFoldDB" id="A0A8S1NEU2"/>
<comment type="subcellular location">
    <subcellularLocation>
        <location evidence="10">Membrane</location>
        <topology evidence="10">Multi-pass membrane protein</topology>
    </subcellularLocation>
    <subcellularLocation>
        <location evidence="1">Mitochondrion inner membrane</location>
        <topology evidence="1">Multi-pass membrane protein</topology>
    </subcellularLocation>
</comment>
<feature type="repeat" description="Solcar" evidence="8">
    <location>
        <begin position="93"/>
        <end position="184"/>
    </location>
</feature>
<keyword evidence="8" id="KW-0472">Membrane</keyword>
<protein>
    <recommendedName>
        <fullName evidence="10">ADP/ATP translocase</fullName>
    </recommendedName>
    <alternativeName>
        <fullName evidence="10">ADP,ATP carrier protein</fullName>
    </alternativeName>
</protein>
<dbReference type="InterPro" id="IPR002113">
    <property type="entry name" value="ADT_euk_type"/>
</dbReference>
<keyword evidence="6" id="KW-1133">Transmembrane helix</keyword>
<evidence type="ECO:0000256" key="5">
    <source>
        <dbReference type="ARBA" id="ARBA00022792"/>
    </source>
</evidence>
<dbReference type="EMBL" id="CAJJDM010000090">
    <property type="protein sequence ID" value="CAD8091120.1"/>
    <property type="molecule type" value="Genomic_DNA"/>
</dbReference>
<feature type="repeat" description="Solcar" evidence="8">
    <location>
        <begin position="1"/>
        <end position="89"/>
    </location>
</feature>
<dbReference type="GO" id="GO:0140021">
    <property type="term" value="P:mitochondrial ADP transmembrane transport"/>
    <property type="evidence" value="ECO:0007669"/>
    <property type="project" value="InterPro"/>
</dbReference>
<evidence type="ECO:0000313" key="12">
    <source>
        <dbReference type="Proteomes" id="UP000688137"/>
    </source>
</evidence>
<gene>
    <name evidence="11" type="ORF">PPRIM_AZ9-3.1.T0870140</name>
</gene>
<evidence type="ECO:0000256" key="10">
    <source>
        <dbReference type="RuleBase" id="RU368008"/>
    </source>
</evidence>
<dbReference type="PANTHER" id="PTHR45635">
    <property type="entry name" value="ADP,ATP CARRIER PROTEIN 1-RELATED-RELATED"/>
    <property type="match status" value="1"/>
</dbReference>
<organism evidence="11 12">
    <name type="scientific">Paramecium primaurelia</name>
    <dbReference type="NCBI Taxonomy" id="5886"/>
    <lineage>
        <taxon>Eukaryota</taxon>
        <taxon>Sar</taxon>
        <taxon>Alveolata</taxon>
        <taxon>Ciliophora</taxon>
        <taxon>Intramacronucleata</taxon>
        <taxon>Oligohymenophorea</taxon>
        <taxon>Peniculida</taxon>
        <taxon>Parameciidae</taxon>
        <taxon>Paramecium</taxon>
    </lineage>
</organism>
<dbReference type="PANTHER" id="PTHR45635:SF14">
    <property type="entry name" value="ADP_ATP TRANSLOCASE"/>
    <property type="match status" value="1"/>
</dbReference>
<accession>A0A8S1NEU2</accession>
<keyword evidence="5" id="KW-0999">Mitochondrion inner membrane</keyword>
<evidence type="ECO:0000256" key="6">
    <source>
        <dbReference type="ARBA" id="ARBA00022989"/>
    </source>
</evidence>
<keyword evidence="3 9" id="KW-0813">Transport</keyword>
<keyword evidence="12" id="KW-1185">Reference proteome</keyword>
<sequence length="283" mass="32926">MEEYIQGFVSTSIIKTLLAPLERYKLIRQTQDILTLSSKEKMTNFYQFLKKTISNEGPKGLFRSNLTAIYMWLPQVYAQYVFYQNIKQVTYDKDLLSMGLSATLCGITTSIFSYPFDTIRVRQATEIQIPGQKRMYVGFEETRFNIKIESGFFKGLYSGFTVGCVQTLLFAYGIVGLNQLLEGITPYNQQLAYLGSYALIYPIDSVRRRLQVKSILFQQEASKKQNLWEKLKFNMKEWNFSWGYGGFLAHNLRGIAMLLILEQVNFEQLYKETQNQLNQALKY</sequence>
<reference evidence="11" key="1">
    <citation type="submission" date="2021-01" db="EMBL/GenBank/DDBJ databases">
        <authorList>
            <consortium name="Genoscope - CEA"/>
            <person name="William W."/>
        </authorList>
    </citation>
    <scope>NUCLEOTIDE SEQUENCE</scope>
</reference>
<evidence type="ECO:0000256" key="9">
    <source>
        <dbReference type="RuleBase" id="RU000488"/>
    </source>
</evidence>
<proteinExistence type="inferred from homology"/>
<dbReference type="InterPro" id="IPR018108">
    <property type="entry name" value="MCP_transmembrane"/>
</dbReference>
<comment type="subunit">
    <text evidence="10">Monomer.</text>
</comment>
<dbReference type="Pfam" id="PF00153">
    <property type="entry name" value="Mito_carr"/>
    <property type="match status" value="2"/>
</dbReference>
<evidence type="ECO:0000256" key="7">
    <source>
        <dbReference type="ARBA" id="ARBA00023128"/>
    </source>
</evidence>